<sequence>MWKYSKVLSASILFLSFYCPASAGDKTIPITDDRGVNVEVPLEPHSVAAISYLAVDVGLALGVPPDHFAVTYMTKGRNPDFLLGLTKEMKSLGQRAKPNLELVSEAKPDLIVAMKRYTIGNAASYEQIAPYLAYDIERYDESFREVSDLAKIFGQPERGEALNASFKQHLADYLAKAPKDVHPRFQIMWAGDTPFSFHTENTAASIVAALGGDNIVGPMTQGGRFGMEMSLEAMLEKDPEVIFVYDSGPDRPQENNPIWSQLSAVKNGRVHYVGDQWVETNGPIAREIVLREAAHFLYPDTFPAVDVRAEAGKIIPAALQK</sequence>
<dbReference type="Pfam" id="PF01497">
    <property type="entry name" value="Peripla_BP_2"/>
    <property type="match status" value="1"/>
</dbReference>
<keyword evidence="4" id="KW-0408">Iron</keyword>
<evidence type="ECO:0000256" key="3">
    <source>
        <dbReference type="ARBA" id="ARBA00022448"/>
    </source>
</evidence>
<evidence type="ECO:0000256" key="5">
    <source>
        <dbReference type="ARBA" id="ARBA00022729"/>
    </source>
</evidence>
<dbReference type="PANTHER" id="PTHR30532">
    <property type="entry name" value="IRON III DICITRATE-BINDING PERIPLASMIC PROTEIN"/>
    <property type="match status" value="1"/>
</dbReference>
<comment type="subcellular location">
    <subcellularLocation>
        <location evidence="1">Cell envelope</location>
    </subcellularLocation>
</comment>
<accession>A0A175RR76</accession>
<keyword evidence="9" id="KW-1185">Reference proteome</keyword>
<evidence type="ECO:0000256" key="6">
    <source>
        <dbReference type="SAM" id="SignalP"/>
    </source>
</evidence>
<dbReference type="EMBL" id="LDQA01000019">
    <property type="protein sequence ID" value="KTR06315.1"/>
    <property type="molecule type" value="Genomic_DNA"/>
</dbReference>
<protein>
    <submittedName>
        <fullName evidence="8">Ferrichrome ABC transporter substrate-binding protein</fullName>
    </submittedName>
</protein>
<dbReference type="Gene3D" id="3.40.50.1980">
    <property type="entry name" value="Nitrogenase molybdenum iron protein domain"/>
    <property type="match status" value="2"/>
</dbReference>
<organism evidence="8 9">
    <name type="scientific">Aureimonas ureilytica</name>
    <dbReference type="NCBI Taxonomy" id="401562"/>
    <lineage>
        <taxon>Bacteria</taxon>
        <taxon>Pseudomonadati</taxon>
        <taxon>Pseudomonadota</taxon>
        <taxon>Alphaproteobacteria</taxon>
        <taxon>Hyphomicrobiales</taxon>
        <taxon>Aurantimonadaceae</taxon>
        <taxon>Aureimonas</taxon>
    </lineage>
</organism>
<comment type="caution">
    <text evidence="8">The sequence shown here is derived from an EMBL/GenBank/DDBJ whole genome shotgun (WGS) entry which is preliminary data.</text>
</comment>
<evidence type="ECO:0000256" key="1">
    <source>
        <dbReference type="ARBA" id="ARBA00004196"/>
    </source>
</evidence>
<keyword evidence="4" id="KW-0406">Ion transport</keyword>
<feature type="domain" description="Fe/B12 periplasmic-binding" evidence="7">
    <location>
        <begin position="46"/>
        <end position="301"/>
    </location>
</feature>
<keyword evidence="5 6" id="KW-0732">Signal</keyword>
<dbReference type="InterPro" id="IPR051313">
    <property type="entry name" value="Bact_iron-sidero_bind"/>
</dbReference>
<evidence type="ECO:0000256" key="4">
    <source>
        <dbReference type="ARBA" id="ARBA00022496"/>
    </source>
</evidence>
<dbReference type="PATRIC" id="fig|401562.4.peg.1300"/>
<gene>
    <name evidence="8" type="ORF">NS365_07830</name>
</gene>
<comment type="similarity">
    <text evidence="2">Belongs to the bacterial solute-binding protein 8 family.</text>
</comment>
<dbReference type="PANTHER" id="PTHR30532:SF1">
    <property type="entry name" value="IRON(3+)-HYDROXAMATE-BINDING PROTEIN FHUD"/>
    <property type="match status" value="1"/>
</dbReference>
<dbReference type="Proteomes" id="UP000078529">
    <property type="component" value="Unassembled WGS sequence"/>
</dbReference>
<evidence type="ECO:0000259" key="7">
    <source>
        <dbReference type="PROSITE" id="PS50983"/>
    </source>
</evidence>
<feature type="chain" id="PRO_5008042102" evidence="6">
    <location>
        <begin position="24"/>
        <end position="321"/>
    </location>
</feature>
<dbReference type="GO" id="GO:1901678">
    <property type="term" value="P:iron coordination entity transport"/>
    <property type="evidence" value="ECO:0007669"/>
    <property type="project" value="UniProtKB-ARBA"/>
</dbReference>
<dbReference type="InterPro" id="IPR002491">
    <property type="entry name" value="ABC_transptr_periplasmic_BD"/>
</dbReference>
<evidence type="ECO:0000256" key="2">
    <source>
        <dbReference type="ARBA" id="ARBA00008814"/>
    </source>
</evidence>
<dbReference type="AlphaFoldDB" id="A0A175RR76"/>
<dbReference type="SUPFAM" id="SSF53807">
    <property type="entry name" value="Helical backbone' metal receptor"/>
    <property type="match status" value="1"/>
</dbReference>
<keyword evidence="3" id="KW-0813">Transport</keyword>
<name>A0A175RR76_9HYPH</name>
<dbReference type="PROSITE" id="PS50983">
    <property type="entry name" value="FE_B12_PBP"/>
    <property type="match status" value="1"/>
</dbReference>
<evidence type="ECO:0000313" key="9">
    <source>
        <dbReference type="Proteomes" id="UP000078529"/>
    </source>
</evidence>
<reference evidence="8 9" key="1">
    <citation type="journal article" date="2016" name="Front. Microbiol.">
        <title>Genomic Resource of Rice Seed Associated Bacteria.</title>
        <authorList>
            <person name="Midha S."/>
            <person name="Bansal K."/>
            <person name="Sharma S."/>
            <person name="Kumar N."/>
            <person name="Patil P.P."/>
            <person name="Chaudhry V."/>
            <person name="Patil P.B."/>
        </authorList>
    </citation>
    <scope>NUCLEOTIDE SEQUENCE [LARGE SCALE GENOMIC DNA]</scope>
    <source>
        <strain evidence="8 9">NS365</strain>
    </source>
</reference>
<proteinExistence type="inferred from homology"/>
<evidence type="ECO:0000313" key="8">
    <source>
        <dbReference type="EMBL" id="KTR06315.1"/>
    </source>
</evidence>
<feature type="signal peptide" evidence="6">
    <location>
        <begin position="1"/>
        <end position="23"/>
    </location>
</feature>
<keyword evidence="4" id="KW-0410">Iron transport</keyword>
<dbReference type="RefSeq" id="WP_058599721.1">
    <property type="nucleotide sequence ID" value="NZ_LDQA01000019.1"/>
</dbReference>
<dbReference type="GO" id="GO:0030288">
    <property type="term" value="C:outer membrane-bounded periplasmic space"/>
    <property type="evidence" value="ECO:0007669"/>
    <property type="project" value="TreeGrafter"/>
</dbReference>